<name>A0A4Y7QGA1_9AGAM</name>
<dbReference type="InterPro" id="IPR055507">
    <property type="entry name" value="DUF7079"/>
</dbReference>
<dbReference type="OrthoDB" id="3244284at2759"/>
<protein>
    <recommendedName>
        <fullName evidence="1">DUF7079 domain-containing protein</fullName>
    </recommendedName>
</protein>
<accession>A0A4Y7QGA1</accession>
<sequence length="112" mass="12986">MYAKKGACHFTHLTHLRHRLATMTLTEQEKTAYIELSVTFLDRAMSKSEANLIARNISELDFTIPELEHMLRYNVSPILYTNFLYTVNGWHLTKNRYFEISGQGRIVCCGCP</sequence>
<dbReference type="Pfam" id="PF23296">
    <property type="entry name" value="DUF7079"/>
    <property type="match status" value="1"/>
</dbReference>
<dbReference type="EMBL" id="ML170161">
    <property type="protein sequence ID" value="TDL26713.1"/>
    <property type="molecule type" value="Genomic_DNA"/>
</dbReference>
<keyword evidence="3" id="KW-1185">Reference proteome</keyword>
<proteinExistence type="predicted"/>
<evidence type="ECO:0000313" key="3">
    <source>
        <dbReference type="Proteomes" id="UP000294933"/>
    </source>
</evidence>
<reference evidence="2 3" key="1">
    <citation type="submission" date="2018-06" db="EMBL/GenBank/DDBJ databases">
        <title>A transcriptomic atlas of mushroom development highlights an independent origin of complex multicellularity.</title>
        <authorList>
            <consortium name="DOE Joint Genome Institute"/>
            <person name="Krizsan K."/>
            <person name="Almasi E."/>
            <person name="Merenyi Z."/>
            <person name="Sahu N."/>
            <person name="Viragh M."/>
            <person name="Koszo T."/>
            <person name="Mondo S."/>
            <person name="Kiss B."/>
            <person name="Balint B."/>
            <person name="Kues U."/>
            <person name="Barry K."/>
            <person name="Hegedus J.C."/>
            <person name="Henrissat B."/>
            <person name="Johnson J."/>
            <person name="Lipzen A."/>
            <person name="Ohm R."/>
            <person name="Nagy I."/>
            <person name="Pangilinan J."/>
            <person name="Yan J."/>
            <person name="Xiong Y."/>
            <person name="Grigoriev I.V."/>
            <person name="Hibbett D.S."/>
            <person name="Nagy L.G."/>
        </authorList>
    </citation>
    <scope>NUCLEOTIDE SEQUENCE [LARGE SCALE GENOMIC DNA]</scope>
    <source>
        <strain evidence="2 3">SZMC22713</strain>
    </source>
</reference>
<organism evidence="2 3">
    <name type="scientific">Rickenella mellea</name>
    <dbReference type="NCBI Taxonomy" id="50990"/>
    <lineage>
        <taxon>Eukaryota</taxon>
        <taxon>Fungi</taxon>
        <taxon>Dikarya</taxon>
        <taxon>Basidiomycota</taxon>
        <taxon>Agaricomycotina</taxon>
        <taxon>Agaricomycetes</taxon>
        <taxon>Hymenochaetales</taxon>
        <taxon>Rickenellaceae</taxon>
        <taxon>Rickenella</taxon>
    </lineage>
</organism>
<evidence type="ECO:0000313" key="2">
    <source>
        <dbReference type="EMBL" id="TDL26713.1"/>
    </source>
</evidence>
<feature type="domain" description="DUF7079" evidence="1">
    <location>
        <begin position="27"/>
        <end position="90"/>
    </location>
</feature>
<dbReference type="AlphaFoldDB" id="A0A4Y7QGA1"/>
<evidence type="ECO:0000259" key="1">
    <source>
        <dbReference type="Pfam" id="PF23296"/>
    </source>
</evidence>
<dbReference type="Proteomes" id="UP000294933">
    <property type="component" value="Unassembled WGS sequence"/>
</dbReference>
<dbReference type="VEuPathDB" id="FungiDB:BD410DRAFT_531912"/>
<gene>
    <name evidence="2" type="ORF">BD410DRAFT_531912</name>
</gene>